<dbReference type="HOGENOM" id="CLU_091357_1_0_4"/>
<dbReference type="OrthoDB" id="8594376at2"/>
<dbReference type="KEGG" id="cvi:CV_2579"/>
<reference evidence="2 3" key="1">
    <citation type="journal article" date="2003" name="Proc. Natl. Acad. Sci. U.S.A.">
        <title>The complete genome sequence of Chromobacterium violaceum reveals remarkable and exploitable bacterial adaptability.</title>
        <authorList>
            <person name="Vasconcelos A.T.R."/>
            <person name="de Almeida D.F."/>
            <person name="Almeida F.C."/>
            <person name="de Almeida L.G.P."/>
            <person name="de Almeida R."/>
            <person name="Goncalves J.A.A."/>
            <person name="Andrade E.M."/>
            <person name="Antonio R.V."/>
            <person name="Araripe J."/>
            <person name="de Araujo M.F.F."/>
            <person name="Filho S.A."/>
            <person name="Azevedo V."/>
            <person name="Batista A.J."/>
            <person name="Bataus L.A.M."/>
            <person name="Batista J.S."/>
            <person name="Belo A."/>
            <person name="vander Berg C."/>
            <person name="Blamey J."/>
            <person name="Bogo M."/>
            <person name="Bonato S."/>
            <person name="Bordignon J."/>
            <person name="Brito C.A."/>
            <person name="Brocchi M."/>
            <person name="Burity H.A."/>
            <person name="Camargo A.A."/>
            <person name="Cardoso D.D.P."/>
            <person name="Carneiro N.P."/>
            <person name="Carraro D.M."/>
            <person name="Carvalho C.M.B."/>
            <person name="Cascardo J.C.M."/>
            <person name="Cavada B.S."/>
            <person name="Chueire L.M.O."/>
            <person name="Pasa T.B.C."/>
            <person name="Duran N."/>
            <person name="Fagundes N."/>
            <person name="Falcao C.L."/>
            <person name="Fantinatti F."/>
            <person name="Farias I.P."/>
            <person name="Felipe M.S.S."/>
            <person name="Ferrari L.P."/>
            <person name="Ferro J.A."/>
            <person name="Ferro M.I.T."/>
            <person name="Franco G.R."/>
            <person name="Freitas N.S.A."/>
            <person name="Furlan L.R."/>
            <person name="Gazzinelli R.T."/>
            <person name="Gomes E.A."/>
            <person name="Goncalves P.R."/>
            <person name="Grangeiro T.B."/>
            <person name="Grattapaglia D."/>
            <person name="Grisard E.C."/>
            <person name="Guimaraes C.T."/>
            <person name="Hanna E.S."/>
            <person name="Hungria M."/>
            <person name="Jardim S.N."/>
            <person name="Laurino J."/>
            <person name="Leoi L.C.T."/>
            <person name="Fassarella L."/>
            <person name="Lima A."/>
            <person name="Loureiro M.F."/>
            <person name="Lyra M.C.P."/>
            <person name="Macedo M."/>
            <person name="Madeira H.M.F."/>
            <person name="Manfio G.P."/>
            <person name="Maranhao A.Q."/>
            <person name="Martins W.S."/>
            <person name="di Mauro S.M.Z."/>
            <person name="de Medeiros S.R.B."/>
            <person name="Meissner R.D.V."/>
            <person name="Menck C.F.M."/>
            <person name="Moreira M.A.M."/>
            <person name="Nascimento F.F."/>
            <person name="Nicolas M.F."/>
            <person name="Oliveira J.G."/>
            <person name="Oliveira S.C."/>
            <person name="Paixao R.F.C."/>
            <person name="Parente J.A."/>
            <person name="Pedrosa F.O."/>
            <person name="Pena S.J.D."/>
            <person name="Perreira J.O."/>
            <person name="Perreira M."/>
            <person name="Pinto L.S.R.C."/>
            <person name="Pinto L.S."/>
            <person name="Porto J.I.R."/>
            <person name="Potrich D.P."/>
            <person name="Neto C.E.R."/>
            <person name="Reis A.M.M."/>
            <person name="Rigo L.U."/>
            <person name="Rondinelli E."/>
            <person name="dos Santos E.B.P."/>
            <person name="Santos F.R."/>
            <person name="Schneider M.P.C."/>
            <person name="Seuanez H.N."/>
            <person name="Silva A.M.R."/>
            <person name="da Silva A.L.C."/>
            <person name="Silva D.W."/>
            <person name="Silva R."/>
            <person name="Simoes I.C."/>
            <person name="Simon D."/>
            <person name="Soares C.M.A."/>
            <person name="Soares R.B.A."/>
            <person name="Souza E.M."/>
            <person name="Souza K.R.L."/>
            <person name="Souza R.C."/>
            <person name="Steffens M.B.R."/>
            <person name="Steindel M."/>
            <person name="Teixeira S.R."/>
            <person name="Urmenyi T."/>
            <person name="Vettore A."/>
            <person name="Wassem R."/>
            <person name="Zaha A."/>
            <person name="Simpson A.J.G."/>
        </authorList>
    </citation>
    <scope>NUCLEOTIDE SEQUENCE [LARGE SCALE GENOMIC DNA]</scope>
    <source>
        <strain evidence="3">ATCC 12472 / DSM 30191 / JCM 1249 / NBRC 12614 / NCIMB 9131 / NCTC 9757</strain>
    </source>
</reference>
<keyword evidence="3" id="KW-1185">Reference proteome</keyword>
<dbReference type="eggNOG" id="ENOG5032S8A">
    <property type="taxonomic scope" value="Bacteria"/>
</dbReference>
<dbReference type="Pfam" id="PF03433">
    <property type="entry name" value="EspA"/>
    <property type="match status" value="1"/>
</dbReference>
<dbReference type="AlphaFoldDB" id="Q7NUW8"/>
<dbReference type="EMBL" id="AE016825">
    <property type="protein sequence ID" value="AAQ60249.1"/>
    <property type="molecule type" value="Genomic_DNA"/>
</dbReference>
<evidence type="ECO:0000256" key="1">
    <source>
        <dbReference type="SAM" id="MobiDB-lite"/>
    </source>
</evidence>
<dbReference type="Proteomes" id="UP000001424">
    <property type="component" value="Chromosome"/>
</dbReference>
<evidence type="ECO:0000313" key="2">
    <source>
        <dbReference type="EMBL" id="AAQ60249.1"/>
    </source>
</evidence>
<accession>Q7NUW8</accession>
<gene>
    <name evidence="2" type="ordered locus">CV_2579</name>
</gene>
<sequence>MNTAVNQPPSGVNVPTTGTADSSDNNDYLRAARNYSLLGQAITTMEEVMLLFTELSNAKFAQMSKKMEVSRDAQEKANVMEAVLASLTDPNSKGQLPPDVIEYIRENGILVGNQTIDDFIRENGQFVGCVSEGRFEKMDEYIKRLANLIESCDRTGSDLHPFERMKAFSDFMDALGVKVDGKSVSDLINETLYIDENGYERVPVAVLEKMQNALEEAKMPVFNISSLTAVKSSLESFSGRASDFVQQSQLKMQQLIQNFNTAVTMANSLQSMNAESTKSIAQAIR</sequence>
<dbReference type="STRING" id="243365.CV_2579"/>
<proteinExistence type="predicted"/>
<feature type="region of interest" description="Disordered" evidence="1">
    <location>
        <begin position="1"/>
        <end position="25"/>
    </location>
</feature>
<name>Q7NUW8_CHRVO</name>
<protein>
    <submittedName>
        <fullName evidence="2">Probable secreted protein EspA</fullName>
    </submittedName>
</protein>
<organism evidence="2 3">
    <name type="scientific">Chromobacterium violaceum (strain ATCC 12472 / DSM 30191 / JCM 1249 / CCUG 213 / NBRC 12614 / NCIMB 9131 / NCTC 9757 / MK)</name>
    <dbReference type="NCBI Taxonomy" id="243365"/>
    <lineage>
        <taxon>Bacteria</taxon>
        <taxon>Pseudomonadati</taxon>
        <taxon>Pseudomonadota</taxon>
        <taxon>Betaproteobacteria</taxon>
        <taxon>Neisseriales</taxon>
        <taxon>Chromobacteriaceae</taxon>
        <taxon>Chromobacterium</taxon>
    </lineage>
</organism>
<dbReference type="SUPFAM" id="SSF116927">
    <property type="entry name" value="EspA/CesA-like"/>
    <property type="match status" value="1"/>
</dbReference>
<evidence type="ECO:0000313" key="3">
    <source>
        <dbReference type="Proteomes" id="UP000001424"/>
    </source>
</evidence>
<dbReference type="InterPro" id="IPR005095">
    <property type="entry name" value="EspA"/>
</dbReference>
<dbReference type="RefSeq" id="WP_011136126.1">
    <property type="nucleotide sequence ID" value="NC_005085.1"/>
</dbReference>
<dbReference type="InterPro" id="IPR035074">
    <property type="entry name" value="EspA/CesA-like"/>
</dbReference>